<keyword evidence="6" id="KW-1185">Reference proteome</keyword>
<dbReference type="PROSITE" id="PS50206">
    <property type="entry name" value="RHODANESE_3"/>
    <property type="match status" value="1"/>
</dbReference>
<feature type="transmembrane region" description="Helical" evidence="1">
    <location>
        <begin position="116"/>
        <end position="140"/>
    </location>
</feature>
<dbReference type="EMBL" id="JACHNC010000001">
    <property type="protein sequence ID" value="MBB4753566.1"/>
    <property type="molecule type" value="Genomic_DNA"/>
</dbReference>
<keyword evidence="1" id="KW-1133">Transmembrane helix</keyword>
<dbReference type="InterPro" id="IPR036873">
    <property type="entry name" value="Rhodanese-like_dom_sf"/>
</dbReference>
<comment type="caution">
    <text evidence="4">The sequence shown here is derived from an EMBL/GenBank/DDBJ whole genome shotgun (WGS) entry which is preliminary data.</text>
</comment>
<dbReference type="Pfam" id="PF11127">
    <property type="entry name" value="YgaP-like_TM"/>
    <property type="match status" value="1"/>
</dbReference>
<keyword evidence="1" id="KW-0812">Transmembrane</keyword>
<dbReference type="Proteomes" id="UP000631312">
    <property type="component" value="Unassembled WGS sequence"/>
</dbReference>
<protein>
    <submittedName>
        <fullName evidence="3 4">Sulfurtransferase</fullName>
    </submittedName>
</protein>
<evidence type="ECO:0000313" key="3">
    <source>
        <dbReference type="EMBL" id="GIE38102.1"/>
    </source>
</evidence>
<dbReference type="InterPro" id="IPR050229">
    <property type="entry name" value="GlpE_sulfurtransferase"/>
</dbReference>
<evidence type="ECO:0000256" key="1">
    <source>
        <dbReference type="SAM" id="Phobius"/>
    </source>
</evidence>
<proteinExistence type="predicted"/>
<dbReference type="AlphaFoldDB" id="A0A7W7HN61"/>
<sequence>MTPGKFAVDHIPGSYNVPLDLLREHRDELHAHLGENVVLVCRSGQRAGHAEQLLRAAGLPHVRVLAGGITAWQGAAAPLRTGRPRWDLERQVRLTAGLLVLVAVLASAIAGPVKWVAAVVEAGLTVAALTGTCLMGSLLARLPYNRAPRTDVGDVVAALTGGAT</sequence>
<dbReference type="PANTHER" id="PTHR43031">
    <property type="entry name" value="FAD-DEPENDENT OXIDOREDUCTASE"/>
    <property type="match status" value="1"/>
</dbReference>
<dbReference type="Pfam" id="PF00581">
    <property type="entry name" value="Rhodanese"/>
    <property type="match status" value="1"/>
</dbReference>
<dbReference type="Gene3D" id="3.40.250.10">
    <property type="entry name" value="Rhodanese-like domain"/>
    <property type="match status" value="1"/>
</dbReference>
<evidence type="ECO:0000259" key="2">
    <source>
        <dbReference type="PROSITE" id="PS50206"/>
    </source>
</evidence>
<reference evidence="3 6" key="2">
    <citation type="submission" date="2021-01" db="EMBL/GenBank/DDBJ databases">
        <title>Whole genome shotgun sequence of Actinoplanes lobatus NBRC 12513.</title>
        <authorList>
            <person name="Komaki H."/>
            <person name="Tamura T."/>
        </authorList>
    </citation>
    <scope>NUCLEOTIDE SEQUENCE [LARGE SCALE GENOMIC DNA]</scope>
    <source>
        <strain evidence="3 6">NBRC 12513</strain>
    </source>
</reference>
<evidence type="ECO:0000313" key="5">
    <source>
        <dbReference type="Proteomes" id="UP000590511"/>
    </source>
</evidence>
<dbReference type="EMBL" id="BOMP01000016">
    <property type="protein sequence ID" value="GIE38102.1"/>
    <property type="molecule type" value="Genomic_DNA"/>
</dbReference>
<gene>
    <name evidence="3" type="ORF">Alo02nite_10000</name>
    <name evidence="4" type="ORF">BJ964_007727</name>
</gene>
<dbReference type="SMART" id="SM00450">
    <property type="entry name" value="RHOD"/>
    <property type="match status" value="1"/>
</dbReference>
<keyword evidence="4" id="KW-0808">Transferase</keyword>
<dbReference type="GO" id="GO:0016740">
    <property type="term" value="F:transferase activity"/>
    <property type="evidence" value="ECO:0007669"/>
    <property type="project" value="UniProtKB-KW"/>
</dbReference>
<name>A0A7W7HN61_9ACTN</name>
<dbReference type="Gene3D" id="6.10.140.1340">
    <property type="match status" value="1"/>
</dbReference>
<feature type="transmembrane region" description="Helical" evidence="1">
    <location>
        <begin position="92"/>
        <end position="110"/>
    </location>
</feature>
<feature type="domain" description="Rhodanese" evidence="2">
    <location>
        <begin position="1"/>
        <end position="81"/>
    </location>
</feature>
<dbReference type="InterPro" id="IPR001763">
    <property type="entry name" value="Rhodanese-like_dom"/>
</dbReference>
<dbReference type="InterPro" id="IPR021309">
    <property type="entry name" value="YgaP-like_TM"/>
</dbReference>
<keyword evidence="1" id="KW-0472">Membrane</keyword>
<accession>A0A7W7HN61</accession>
<dbReference type="PANTHER" id="PTHR43031:SF1">
    <property type="entry name" value="PYRIDINE NUCLEOTIDE-DISULPHIDE OXIDOREDUCTASE"/>
    <property type="match status" value="1"/>
</dbReference>
<dbReference type="Proteomes" id="UP000590511">
    <property type="component" value="Unassembled WGS sequence"/>
</dbReference>
<reference evidence="4 5" key="1">
    <citation type="submission" date="2020-08" db="EMBL/GenBank/DDBJ databases">
        <title>Sequencing the genomes of 1000 actinobacteria strains.</title>
        <authorList>
            <person name="Klenk H.-P."/>
        </authorList>
    </citation>
    <scope>NUCLEOTIDE SEQUENCE [LARGE SCALE GENOMIC DNA]</scope>
    <source>
        <strain evidence="4 5">DSM 43150</strain>
    </source>
</reference>
<evidence type="ECO:0000313" key="4">
    <source>
        <dbReference type="EMBL" id="MBB4753566.1"/>
    </source>
</evidence>
<dbReference type="SUPFAM" id="SSF52821">
    <property type="entry name" value="Rhodanese/Cell cycle control phosphatase"/>
    <property type="match status" value="1"/>
</dbReference>
<dbReference type="RefSeq" id="WP_229807197.1">
    <property type="nucleotide sequence ID" value="NZ_BOMP01000016.1"/>
</dbReference>
<dbReference type="CDD" id="cd00158">
    <property type="entry name" value="RHOD"/>
    <property type="match status" value="1"/>
</dbReference>
<organism evidence="4 5">
    <name type="scientific">Actinoplanes lobatus</name>
    <dbReference type="NCBI Taxonomy" id="113568"/>
    <lineage>
        <taxon>Bacteria</taxon>
        <taxon>Bacillati</taxon>
        <taxon>Actinomycetota</taxon>
        <taxon>Actinomycetes</taxon>
        <taxon>Micromonosporales</taxon>
        <taxon>Micromonosporaceae</taxon>
        <taxon>Actinoplanes</taxon>
    </lineage>
</organism>
<evidence type="ECO:0000313" key="6">
    <source>
        <dbReference type="Proteomes" id="UP000631312"/>
    </source>
</evidence>